<dbReference type="EMBL" id="JADNRY010000150">
    <property type="protein sequence ID" value="KAF9063247.1"/>
    <property type="molecule type" value="Genomic_DNA"/>
</dbReference>
<name>A0A9P5PHF1_9AGAR</name>
<keyword evidence="2" id="KW-1185">Reference proteome</keyword>
<accession>A0A9P5PHF1</accession>
<organism evidence="1 2">
    <name type="scientific">Rhodocollybia butyracea</name>
    <dbReference type="NCBI Taxonomy" id="206335"/>
    <lineage>
        <taxon>Eukaryota</taxon>
        <taxon>Fungi</taxon>
        <taxon>Dikarya</taxon>
        <taxon>Basidiomycota</taxon>
        <taxon>Agaricomycotina</taxon>
        <taxon>Agaricomycetes</taxon>
        <taxon>Agaricomycetidae</taxon>
        <taxon>Agaricales</taxon>
        <taxon>Marasmiineae</taxon>
        <taxon>Omphalotaceae</taxon>
        <taxon>Rhodocollybia</taxon>
    </lineage>
</organism>
<evidence type="ECO:0000313" key="1">
    <source>
        <dbReference type="EMBL" id="KAF9063247.1"/>
    </source>
</evidence>
<evidence type="ECO:0000313" key="2">
    <source>
        <dbReference type="Proteomes" id="UP000772434"/>
    </source>
</evidence>
<dbReference type="Proteomes" id="UP000772434">
    <property type="component" value="Unassembled WGS sequence"/>
</dbReference>
<protein>
    <submittedName>
        <fullName evidence="1">Uncharacterized protein</fullName>
    </submittedName>
</protein>
<gene>
    <name evidence="1" type="ORF">BDP27DRAFT_1368175</name>
</gene>
<reference evidence="1" key="1">
    <citation type="submission" date="2020-11" db="EMBL/GenBank/DDBJ databases">
        <authorList>
            <consortium name="DOE Joint Genome Institute"/>
            <person name="Ahrendt S."/>
            <person name="Riley R."/>
            <person name="Andreopoulos W."/>
            <person name="Labutti K."/>
            <person name="Pangilinan J."/>
            <person name="Ruiz-Duenas F.J."/>
            <person name="Barrasa J.M."/>
            <person name="Sanchez-Garcia M."/>
            <person name="Camarero S."/>
            <person name="Miyauchi S."/>
            <person name="Serrano A."/>
            <person name="Linde D."/>
            <person name="Babiker R."/>
            <person name="Drula E."/>
            <person name="Ayuso-Fernandez I."/>
            <person name="Pacheco R."/>
            <person name="Padilla G."/>
            <person name="Ferreira P."/>
            <person name="Barriuso J."/>
            <person name="Kellner H."/>
            <person name="Castanera R."/>
            <person name="Alfaro M."/>
            <person name="Ramirez L."/>
            <person name="Pisabarro A.G."/>
            <person name="Kuo A."/>
            <person name="Tritt A."/>
            <person name="Lipzen A."/>
            <person name="He G."/>
            <person name="Yan M."/>
            <person name="Ng V."/>
            <person name="Cullen D."/>
            <person name="Martin F."/>
            <person name="Rosso M.-N."/>
            <person name="Henrissat B."/>
            <person name="Hibbett D."/>
            <person name="Martinez A.T."/>
            <person name="Grigoriev I.V."/>
        </authorList>
    </citation>
    <scope>NUCLEOTIDE SEQUENCE</scope>
    <source>
        <strain evidence="1">AH 40177</strain>
    </source>
</reference>
<dbReference type="AlphaFoldDB" id="A0A9P5PHF1"/>
<sequence>MYLSQLNQPTAVDLIGAWRQQILLKIQMDRRMAAVCCVPLQDREEERVYPDCCRVYSPDSESAHSETQRFQSFNGFIGKVPAATYHIQVLLCKERLFVVLPLLKPTERLTASSVLRLLIDRNNEELEFVGSPLFHSALLAAPIWDKYRGFG</sequence>
<comment type="caution">
    <text evidence="1">The sequence shown here is derived from an EMBL/GenBank/DDBJ whole genome shotgun (WGS) entry which is preliminary data.</text>
</comment>
<proteinExistence type="predicted"/>